<name>A0AAV2IKI9_LYMST</name>
<evidence type="ECO:0000313" key="3">
    <source>
        <dbReference type="EMBL" id="CAL1546791.1"/>
    </source>
</evidence>
<keyword evidence="1" id="KW-0393">Immunoglobulin domain</keyword>
<dbReference type="PANTHER" id="PTHR10075:SF100">
    <property type="entry name" value="FASCICLIN-2"/>
    <property type="match status" value="1"/>
</dbReference>
<feature type="non-terminal residue" evidence="3">
    <location>
        <position position="1"/>
    </location>
</feature>
<dbReference type="InterPro" id="IPR013783">
    <property type="entry name" value="Ig-like_fold"/>
</dbReference>
<dbReference type="SMART" id="SM00408">
    <property type="entry name" value="IGc2"/>
    <property type="match status" value="1"/>
</dbReference>
<dbReference type="InterPro" id="IPR007110">
    <property type="entry name" value="Ig-like_dom"/>
</dbReference>
<dbReference type="PANTHER" id="PTHR10075">
    <property type="entry name" value="BASIGIN RELATED"/>
    <property type="match status" value="1"/>
</dbReference>
<gene>
    <name evidence="3" type="ORF">GSLYS_00020168001</name>
</gene>
<dbReference type="InterPro" id="IPR003599">
    <property type="entry name" value="Ig_sub"/>
</dbReference>
<dbReference type="Gene3D" id="2.60.40.10">
    <property type="entry name" value="Immunoglobulins"/>
    <property type="match status" value="1"/>
</dbReference>
<feature type="non-terminal residue" evidence="3">
    <location>
        <position position="101"/>
    </location>
</feature>
<dbReference type="SMART" id="SM00409">
    <property type="entry name" value="IG"/>
    <property type="match status" value="1"/>
</dbReference>
<dbReference type="GO" id="GO:0007156">
    <property type="term" value="P:homophilic cell adhesion via plasma membrane adhesion molecules"/>
    <property type="evidence" value="ECO:0007669"/>
    <property type="project" value="TreeGrafter"/>
</dbReference>
<dbReference type="AlphaFoldDB" id="A0AAV2IKI9"/>
<dbReference type="GO" id="GO:0007411">
    <property type="term" value="P:axon guidance"/>
    <property type="evidence" value="ECO:0007669"/>
    <property type="project" value="TreeGrafter"/>
</dbReference>
<accession>A0AAV2IKI9</accession>
<comment type="caution">
    <text evidence="3">The sequence shown here is derived from an EMBL/GenBank/DDBJ whole genome shotgun (WGS) entry which is preliminary data.</text>
</comment>
<dbReference type="GO" id="GO:0070593">
    <property type="term" value="P:dendrite self-avoidance"/>
    <property type="evidence" value="ECO:0007669"/>
    <property type="project" value="TreeGrafter"/>
</dbReference>
<sequence>ANTYGPDIQNKFPQYFPTVPMAGDDVEIECLAYGRLPLHYSWVREDGPLHPRAYLRDHNRVLVLPSARLEDTGTYTCVVRNERNYANKTVFLQLNGNWMFI</sequence>
<evidence type="ECO:0000259" key="2">
    <source>
        <dbReference type="PROSITE" id="PS50835"/>
    </source>
</evidence>
<dbReference type="GO" id="GO:0098632">
    <property type="term" value="F:cell-cell adhesion mediator activity"/>
    <property type="evidence" value="ECO:0007669"/>
    <property type="project" value="TreeGrafter"/>
</dbReference>
<organism evidence="3 4">
    <name type="scientific">Lymnaea stagnalis</name>
    <name type="common">Great pond snail</name>
    <name type="synonym">Helix stagnalis</name>
    <dbReference type="NCBI Taxonomy" id="6523"/>
    <lineage>
        <taxon>Eukaryota</taxon>
        <taxon>Metazoa</taxon>
        <taxon>Spiralia</taxon>
        <taxon>Lophotrochozoa</taxon>
        <taxon>Mollusca</taxon>
        <taxon>Gastropoda</taxon>
        <taxon>Heterobranchia</taxon>
        <taxon>Euthyneura</taxon>
        <taxon>Panpulmonata</taxon>
        <taxon>Hygrophila</taxon>
        <taxon>Lymnaeoidea</taxon>
        <taxon>Lymnaeidae</taxon>
        <taxon>Lymnaea</taxon>
    </lineage>
</organism>
<dbReference type="GO" id="GO:0030424">
    <property type="term" value="C:axon"/>
    <property type="evidence" value="ECO:0007669"/>
    <property type="project" value="TreeGrafter"/>
</dbReference>
<dbReference type="InterPro" id="IPR036179">
    <property type="entry name" value="Ig-like_dom_sf"/>
</dbReference>
<dbReference type="InterPro" id="IPR003598">
    <property type="entry name" value="Ig_sub2"/>
</dbReference>
<keyword evidence="4" id="KW-1185">Reference proteome</keyword>
<dbReference type="SUPFAM" id="SSF48726">
    <property type="entry name" value="Immunoglobulin"/>
    <property type="match status" value="1"/>
</dbReference>
<dbReference type="GO" id="GO:0005886">
    <property type="term" value="C:plasma membrane"/>
    <property type="evidence" value="ECO:0007669"/>
    <property type="project" value="TreeGrafter"/>
</dbReference>
<evidence type="ECO:0000256" key="1">
    <source>
        <dbReference type="ARBA" id="ARBA00023319"/>
    </source>
</evidence>
<feature type="domain" description="Ig-like" evidence="2">
    <location>
        <begin position="13"/>
        <end position="93"/>
    </location>
</feature>
<dbReference type="EMBL" id="CAXITT010000855">
    <property type="protein sequence ID" value="CAL1546791.1"/>
    <property type="molecule type" value="Genomic_DNA"/>
</dbReference>
<evidence type="ECO:0000313" key="4">
    <source>
        <dbReference type="Proteomes" id="UP001497497"/>
    </source>
</evidence>
<reference evidence="3 4" key="1">
    <citation type="submission" date="2024-04" db="EMBL/GenBank/DDBJ databases">
        <authorList>
            <consortium name="Genoscope - CEA"/>
            <person name="William W."/>
        </authorList>
    </citation>
    <scope>NUCLEOTIDE SEQUENCE [LARGE SCALE GENOMIC DNA]</scope>
</reference>
<dbReference type="Pfam" id="PF13927">
    <property type="entry name" value="Ig_3"/>
    <property type="match status" value="1"/>
</dbReference>
<dbReference type="PROSITE" id="PS50835">
    <property type="entry name" value="IG_LIKE"/>
    <property type="match status" value="1"/>
</dbReference>
<proteinExistence type="predicted"/>
<protein>
    <recommendedName>
        <fullName evidence="2">Ig-like domain-containing protein</fullName>
    </recommendedName>
</protein>
<dbReference type="Proteomes" id="UP001497497">
    <property type="component" value="Unassembled WGS sequence"/>
</dbReference>